<dbReference type="AlphaFoldDB" id="A0A200QMP3"/>
<feature type="region of interest" description="Disordered" evidence="1">
    <location>
        <begin position="26"/>
        <end position="69"/>
    </location>
</feature>
<dbReference type="InParanoid" id="A0A200QMP3"/>
<organism evidence="2 3">
    <name type="scientific">Macleaya cordata</name>
    <name type="common">Five-seeded plume-poppy</name>
    <name type="synonym">Bocconia cordata</name>
    <dbReference type="NCBI Taxonomy" id="56857"/>
    <lineage>
        <taxon>Eukaryota</taxon>
        <taxon>Viridiplantae</taxon>
        <taxon>Streptophyta</taxon>
        <taxon>Embryophyta</taxon>
        <taxon>Tracheophyta</taxon>
        <taxon>Spermatophyta</taxon>
        <taxon>Magnoliopsida</taxon>
        <taxon>Ranunculales</taxon>
        <taxon>Papaveraceae</taxon>
        <taxon>Papaveroideae</taxon>
        <taxon>Macleaya</taxon>
    </lineage>
</organism>
<proteinExistence type="predicted"/>
<comment type="caution">
    <text evidence="2">The sequence shown here is derived from an EMBL/GenBank/DDBJ whole genome shotgun (WGS) entry which is preliminary data.</text>
</comment>
<sequence>MGENNSNAQVEVVEKSVVTKQVTEQVTEQVTRQGTEQGTQQGTQQETEQGTEQVKPNQKRKSSSGVSQVWDHFKKVVKPGTKVKLAFCKYCNQEYSANNNENYHSEKIAKAVSL</sequence>
<feature type="compositionally biased region" description="Low complexity" evidence="1">
    <location>
        <begin position="26"/>
        <end position="54"/>
    </location>
</feature>
<evidence type="ECO:0000313" key="2">
    <source>
        <dbReference type="EMBL" id="OVA11691.1"/>
    </source>
</evidence>
<accession>A0A200QMP3</accession>
<evidence type="ECO:0000256" key="1">
    <source>
        <dbReference type="SAM" id="MobiDB-lite"/>
    </source>
</evidence>
<dbReference type="EMBL" id="MVGT01001560">
    <property type="protein sequence ID" value="OVA11691.1"/>
    <property type="molecule type" value="Genomic_DNA"/>
</dbReference>
<dbReference type="SMART" id="SM00614">
    <property type="entry name" value="ZnF_BED"/>
    <property type="match status" value="1"/>
</dbReference>
<evidence type="ECO:0000313" key="3">
    <source>
        <dbReference type="Proteomes" id="UP000195402"/>
    </source>
</evidence>
<name>A0A200QMP3_MACCD</name>
<protein>
    <submittedName>
        <fullName evidence="2">Zinc finger protein</fullName>
    </submittedName>
</protein>
<keyword evidence="3" id="KW-1185">Reference proteome</keyword>
<dbReference type="Proteomes" id="UP000195402">
    <property type="component" value="Unassembled WGS sequence"/>
</dbReference>
<gene>
    <name evidence="2" type="ORF">BVC80_6165g1</name>
</gene>
<reference evidence="2 3" key="1">
    <citation type="journal article" date="2017" name="Mol. Plant">
        <title>The Genome of Medicinal Plant Macleaya cordata Provides New Insights into Benzylisoquinoline Alkaloids Metabolism.</title>
        <authorList>
            <person name="Liu X."/>
            <person name="Liu Y."/>
            <person name="Huang P."/>
            <person name="Ma Y."/>
            <person name="Qing Z."/>
            <person name="Tang Q."/>
            <person name="Cao H."/>
            <person name="Cheng P."/>
            <person name="Zheng Y."/>
            <person name="Yuan Z."/>
            <person name="Zhou Y."/>
            <person name="Liu J."/>
            <person name="Tang Z."/>
            <person name="Zhuo Y."/>
            <person name="Zhang Y."/>
            <person name="Yu L."/>
            <person name="Huang J."/>
            <person name="Yang P."/>
            <person name="Peng Q."/>
            <person name="Zhang J."/>
            <person name="Jiang W."/>
            <person name="Zhang Z."/>
            <person name="Lin K."/>
            <person name="Ro D.K."/>
            <person name="Chen X."/>
            <person name="Xiong X."/>
            <person name="Shang Y."/>
            <person name="Huang S."/>
            <person name="Zeng J."/>
        </authorList>
    </citation>
    <scope>NUCLEOTIDE SEQUENCE [LARGE SCALE GENOMIC DNA]</scope>
    <source>
        <strain evidence="3">cv. BLH2017</strain>
        <tissue evidence="2">Root</tissue>
    </source>
</reference>